<proteinExistence type="predicted"/>
<sequence>MGRRAHPAREARRQAPAPGGTGRDRRQDQRPGGGGVSELEEQLLEVWRRWPHDQQRGRRVAAYKVLGLTEVRALQIVNGLLTDPAAWGHDPVTVARLRRLRDSRVRRAG</sequence>
<evidence type="ECO:0000313" key="2">
    <source>
        <dbReference type="EMBL" id="RWU85746.1"/>
    </source>
</evidence>
<dbReference type="Proteomes" id="UP000288711">
    <property type="component" value="Unassembled WGS sequence"/>
</dbReference>
<feature type="region of interest" description="Disordered" evidence="1">
    <location>
        <begin position="1"/>
        <end position="38"/>
    </location>
</feature>
<evidence type="ECO:0000313" key="3">
    <source>
        <dbReference type="Proteomes" id="UP000288711"/>
    </source>
</evidence>
<protein>
    <submittedName>
        <fullName evidence="2">DUF3263 domain-containing protein</fullName>
    </submittedName>
</protein>
<comment type="caution">
    <text evidence="2">The sequence shown here is derived from an EMBL/GenBank/DDBJ whole genome shotgun (WGS) entry which is preliminary data.</text>
</comment>
<accession>A0A444BBH2</accession>
<name>A0A444BBH2_9MICO</name>
<dbReference type="OrthoDB" id="3268863at2"/>
<dbReference type="AlphaFoldDB" id="A0A444BBH2"/>
<dbReference type="Pfam" id="PF11662">
    <property type="entry name" value="DUF3263"/>
    <property type="match status" value="1"/>
</dbReference>
<keyword evidence="3" id="KW-1185">Reference proteome</keyword>
<organism evidence="2 3">
    <name type="scientific">Janibacter hoylei PVAS-1</name>
    <dbReference type="NCBI Taxonomy" id="1210046"/>
    <lineage>
        <taxon>Bacteria</taxon>
        <taxon>Bacillati</taxon>
        <taxon>Actinomycetota</taxon>
        <taxon>Actinomycetes</taxon>
        <taxon>Micrococcales</taxon>
        <taxon>Intrasporangiaceae</taxon>
        <taxon>Janibacter</taxon>
    </lineage>
</organism>
<gene>
    <name evidence="2" type="ORF">CWN80_01930</name>
</gene>
<dbReference type="EMBL" id="PIPF01000001">
    <property type="protein sequence ID" value="RWU85746.1"/>
    <property type="molecule type" value="Genomic_DNA"/>
</dbReference>
<dbReference type="InterPro" id="IPR021678">
    <property type="entry name" value="DUF3263"/>
</dbReference>
<evidence type="ECO:0000256" key="1">
    <source>
        <dbReference type="SAM" id="MobiDB-lite"/>
    </source>
</evidence>
<reference evidence="2 3" key="1">
    <citation type="journal article" date="2009" name="Int. J. Syst. Evol. Microbiol.">
        <title>Janibacter hoylei sp. nov., Bacillus isronensis sp. nov. and Bacillus aryabhattai sp. nov., isolated from cryotubes used for collecting air from the upper atmosphere.</title>
        <authorList>
            <person name="Shivaji S."/>
            <person name="Chaturvedi P."/>
            <person name="Begum Z."/>
            <person name="Pindi P.K."/>
            <person name="Manorama R."/>
            <person name="Padmanaban D.A."/>
            <person name="Shouche Y.S."/>
            <person name="Pawar S."/>
            <person name="Vaishampayan P."/>
            <person name="Dutt C.B."/>
            <person name="Datta G.N."/>
            <person name="Manchanda R.K."/>
            <person name="Rao U.R."/>
            <person name="Bhargava P.M."/>
            <person name="Narlikar J.V."/>
        </authorList>
    </citation>
    <scope>NUCLEOTIDE SEQUENCE [LARGE SCALE GENOMIC DNA]</scope>
    <source>
        <strain evidence="2 3">PVAS-1</strain>
    </source>
</reference>